<evidence type="ECO:0000256" key="6">
    <source>
        <dbReference type="ARBA" id="ARBA00022989"/>
    </source>
</evidence>
<evidence type="ECO:0000259" key="9">
    <source>
        <dbReference type="Pfam" id="PF13231"/>
    </source>
</evidence>
<name>A0A212RV94_9CHLR</name>
<dbReference type="PANTHER" id="PTHR33908:SF11">
    <property type="entry name" value="MEMBRANE PROTEIN"/>
    <property type="match status" value="1"/>
</dbReference>
<evidence type="ECO:0000256" key="3">
    <source>
        <dbReference type="ARBA" id="ARBA00022676"/>
    </source>
</evidence>
<keyword evidence="7 8" id="KW-0472">Membrane</keyword>
<dbReference type="EMBL" id="FYEK01000078">
    <property type="protein sequence ID" value="SNB76474.1"/>
    <property type="molecule type" value="Genomic_DNA"/>
</dbReference>
<evidence type="ECO:0000256" key="2">
    <source>
        <dbReference type="ARBA" id="ARBA00022475"/>
    </source>
</evidence>
<reference evidence="11" key="1">
    <citation type="submission" date="2017-06" db="EMBL/GenBank/DDBJ databases">
        <authorList>
            <person name="Varghese N."/>
            <person name="Submissions S."/>
        </authorList>
    </citation>
    <scope>NUCLEOTIDE SEQUENCE [LARGE SCALE GENOMIC DNA]</scope>
    <source>
        <strain evidence="11">JAD2</strain>
    </source>
</reference>
<feature type="transmembrane region" description="Helical" evidence="8">
    <location>
        <begin position="153"/>
        <end position="178"/>
    </location>
</feature>
<dbReference type="Proteomes" id="UP000197025">
    <property type="component" value="Unassembled WGS sequence"/>
</dbReference>
<feature type="transmembrane region" description="Helical" evidence="8">
    <location>
        <begin position="344"/>
        <end position="366"/>
    </location>
</feature>
<feature type="transmembrane region" description="Helical" evidence="8">
    <location>
        <begin position="41"/>
        <end position="59"/>
    </location>
</feature>
<dbReference type="InterPro" id="IPR038731">
    <property type="entry name" value="RgtA/B/C-like"/>
</dbReference>
<keyword evidence="3" id="KW-0328">Glycosyltransferase</keyword>
<feature type="domain" description="Glycosyltransferase RgtA/B/C/D-like" evidence="9">
    <location>
        <begin position="89"/>
        <end position="226"/>
    </location>
</feature>
<keyword evidence="4" id="KW-0808">Transferase</keyword>
<keyword evidence="6 8" id="KW-1133">Transmembrane helix</keyword>
<dbReference type="GO" id="GO:0005886">
    <property type="term" value="C:plasma membrane"/>
    <property type="evidence" value="ECO:0007669"/>
    <property type="project" value="UniProtKB-SubCell"/>
</dbReference>
<evidence type="ECO:0000313" key="11">
    <source>
        <dbReference type="Proteomes" id="UP000197025"/>
    </source>
</evidence>
<organism evidence="10 11">
    <name type="scientific">Thermoflexus hugenholtzii JAD2</name>
    <dbReference type="NCBI Taxonomy" id="877466"/>
    <lineage>
        <taxon>Bacteria</taxon>
        <taxon>Bacillati</taxon>
        <taxon>Chloroflexota</taxon>
        <taxon>Thermoflexia</taxon>
        <taxon>Thermoflexales</taxon>
        <taxon>Thermoflexaceae</taxon>
        <taxon>Thermoflexus</taxon>
    </lineage>
</organism>
<keyword evidence="2" id="KW-1003">Cell membrane</keyword>
<feature type="transmembrane region" description="Helical" evidence="8">
    <location>
        <begin position="111"/>
        <end position="132"/>
    </location>
</feature>
<gene>
    <name evidence="10" type="ORF">SAMN02746019_00028770</name>
</gene>
<dbReference type="PANTHER" id="PTHR33908">
    <property type="entry name" value="MANNOSYLTRANSFERASE YKCB-RELATED"/>
    <property type="match status" value="1"/>
</dbReference>
<dbReference type="RefSeq" id="WP_088572548.1">
    <property type="nucleotide sequence ID" value="NZ_FYEK01000078.1"/>
</dbReference>
<dbReference type="InParanoid" id="A0A212RV94"/>
<evidence type="ECO:0000313" key="10">
    <source>
        <dbReference type="EMBL" id="SNB76474.1"/>
    </source>
</evidence>
<comment type="subcellular location">
    <subcellularLocation>
        <location evidence="1">Cell membrane</location>
        <topology evidence="1">Multi-pass membrane protein</topology>
    </subcellularLocation>
</comment>
<dbReference type="InterPro" id="IPR050297">
    <property type="entry name" value="LipidA_mod_glycosyltrf_83"/>
</dbReference>
<keyword evidence="11" id="KW-1185">Reference proteome</keyword>
<keyword evidence="5 8" id="KW-0812">Transmembrane</keyword>
<dbReference type="GO" id="GO:0016763">
    <property type="term" value="F:pentosyltransferase activity"/>
    <property type="evidence" value="ECO:0007669"/>
    <property type="project" value="TreeGrafter"/>
</dbReference>
<evidence type="ECO:0000256" key="7">
    <source>
        <dbReference type="ARBA" id="ARBA00023136"/>
    </source>
</evidence>
<protein>
    <submittedName>
        <fullName evidence="10">Predicted membrane protein</fullName>
    </submittedName>
</protein>
<feature type="transmembrane region" description="Helical" evidence="8">
    <location>
        <begin position="319"/>
        <end position="338"/>
    </location>
</feature>
<evidence type="ECO:0000256" key="8">
    <source>
        <dbReference type="SAM" id="Phobius"/>
    </source>
</evidence>
<proteinExistence type="predicted"/>
<evidence type="ECO:0000256" key="5">
    <source>
        <dbReference type="ARBA" id="ARBA00022692"/>
    </source>
</evidence>
<dbReference type="Pfam" id="PF13231">
    <property type="entry name" value="PMT_2"/>
    <property type="match status" value="1"/>
</dbReference>
<feature type="transmembrane region" description="Helical" evidence="8">
    <location>
        <begin position="190"/>
        <end position="216"/>
    </location>
</feature>
<feature type="transmembrane region" description="Helical" evidence="8">
    <location>
        <begin position="228"/>
        <end position="248"/>
    </location>
</feature>
<sequence length="768" mass="85604">MGTTEMEGTSSHPTWTRTGLLIQEERVCCERARSWGRPRSAAVLLIWLTAAAALALMPAELALYDENHVLWQITSYPPAGVIRNLMRDSHPPLYYLLAQGWLALGGFDHPWAFRVLSFFLGLPALPLAFQIGRRLGGPRLGLAALTLLALNPWFLFLLVLIRMYGLTATLGAWSVWIVLGLLDRPTPRRWAIWTLAQGLLLFTHYYGALLIAALWLTLLWRRPRGWRGGLLAALPVAALFALWLRQAYAGSLEHTVRNLSAIPVRPGPVEVVWHYGATALMGPFVDGVFARAASLALALGLSLTILVRRPRLRGLSSRGGELAVWVGLPLLLGALLALRWPFFAARYFAMLTVPGAVALAAGIHLLRRWEWIPMILALGLIGLSRFPVMAAQPLGLLGLDALSLALATLNRSDPVLVQAPWHIDADHPFYEWTDPRQRAVVMEKHPAFWFVGVSIYAGEWLPWLEEMRATHTIDFAATYPHPIPEYGASLFHLVRKPETAPWQPTTARWQNGLTLTALALPDPQLPPGASLRVGLRLHTDRPIPERWTLFLHLLDPQGRWLAGWDAEPNPPTPTWTPGRPITHWHGLRLPINLPAGRYTLAIGWYPTGSNGTPRLPLEKPSGDSLPIGTVDLLPLPRPPRWGTRYAPELQLEPPRLLVRPQQEAIAVWAILNWQPLPGPVDPAAFQVTLALPNGQALPLARQLPVPPGPLAGPGWIRDVWHLALQAPPPGLAWLEVRYGPRSLARRPVWLLLPYPRWNYDWLFLNRTP</sequence>
<evidence type="ECO:0000256" key="4">
    <source>
        <dbReference type="ARBA" id="ARBA00022679"/>
    </source>
</evidence>
<evidence type="ECO:0000256" key="1">
    <source>
        <dbReference type="ARBA" id="ARBA00004651"/>
    </source>
</evidence>
<feature type="transmembrane region" description="Helical" evidence="8">
    <location>
        <begin position="288"/>
        <end position="307"/>
    </location>
</feature>
<dbReference type="GO" id="GO:0009103">
    <property type="term" value="P:lipopolysaccharide biosynthetic process"/>
    <property type="evidence" value="ECO:0007669"/>
    <property type="project" value="UniProtKB-ARBA"/>
</dbReference>
<accession>A0A212RV94</accession>
<dbReference type="AlphaFoldDB" id="A0A212RV94"/>
<dbReference type="OrthoDB" id="149990at2"/>